<feature type="region of interest" description="Disordered" evidence="14">
    <location>
        <begin position="760"/>
        <end position="798"/>
    </location>
</feature>
<dbReference type="InterPro" id="IPR050392">
    <property type="entry name" value="Collagen/C1q_domain"/>
</dbReference>
<keyword evidence="6 13" id="KW-0175">Coiled coil</keyword>
<evidence type="ECO:0000313" key="15">
    <source>
        <dbReference type="Ensembl" id="ENSCMUP00000006899.2"/>
    </source>
</evidence>
<dbReference type="Ensembl" id="ENSCMUT00000007450.2">
    <property type="protein sequence ID" value="ENSCMUP00000006899.2"/>
    <property type="gene ID" value="ENSCMUG00000004560.2"/>
</dbReference>
<dbReference type="PANTHER" id="PTHR15427:SF5">
    <property type="entry name" value="EMILIN-2"/>
    <property type="match status" value="1"/>
</dbReference>
<dbReference type="InterPro" id="IPR008983">
    <property type="entry name" value="Tumour_necrosis_fac-like_dom"/>
</dbReference>
<keyword evidence="4" id="KW-0732">Signal</keyword>
<evidence type="ECO:0000256" key="2">
    <source>
        <dbReference type="ARBA" id="ARBA00022525"/>
    </source>
</evidence>
<keyword evidence="8" id="KW-1015">Disulfide bond</keyword>
<evidence type="ECO:0000256" key="13">
    <source>
        <dbReference type="SAM" id="Coils"/>
    </source>
</evidence>
<evidence type="ECO:0000256" key="5">
    <source>
        <dbReference type="ARBA" id="ARBA00022889"/>
    </source>
</evidence>
<accession>A0A8U7M9G9</accession>
<dbReference type="AlphaFoldDB" id="A0A8C3DH42"/>
<dbReference type="SUPFAM" id="SSF49842">
    <property type="entry name" value="TNF-like"/>
    <property type="match status" value="1"/>
</dbReference>
<evidence type="ECO:0000256" key="9">
    <source>
        <dbReference type="ARBA" id="ARBA00023180"/>
    </source>
</evidence>
<gene>
    <name evidence="15" type="primary">EMILIN2</name>
</gene>
<feature type="compositionally biased region" description="Low complexity" evidence="14">
    <location>
        <begin position="689"/>
        <end position="709"/>
    </location>
</feature>
<dbReference type="GO" id="GO:0005581">
    <property type="term" value="C:collagen trimer"/>
    <property type="evidence" value="ECO:0007669"/>
    <property type="project" value="UniProtKB-KW"/>
</dbReference>
<evidence type="ECO:0000256" key="7">
    <source>
        <dbReference type="ARBA" id="ARBA00023119"/>
    </source>
</evidence>
<evidence type="ECO:0000256" key="12">
    <source>
        <dbReference type="ARBA" id="ARBA00075986"/>
    </source>
</evidence>
<evidence type="ECO:0000256" key="1">
    <source>
        <dbReference type="ARBA" id="ARBA00004498"/>
    </source>
</evidence>
<keyword evidence="9" id="KW-0325">Glycoprotein</keyword>
<comment type="subcellular location">
    <subcellularLocation>
        <location evidence="1">Secreted</location>
        <location evidence="1">Extracellular space</location>
        <location evidence="1">Extracellular matrix</location>
    </subcellularLocation>
</comment>
<keyword evidence="3" id="KW-0272">Extracellular matrix</keyword>
<evidence type="ECO:0000256" key="11">
    <source>
        <dbReference type="ARBA" id="ARBA00072328"/>
    </source>
</evidence>
<sequence>MSSSELTLSSFCPSLEYPSHFRPRYTVAYKTVTELEWRCCPGYKGEDCREGPAEKPNTARRPTTPSHRLYICFKNKLLKYFVSQPKILIPNDDNKTSCPPPYEKRMQFLEDELFRLTRSVIELQSSVAGVNENLKLTVQEDASKMLVTWLNNLYDRPEPDSAVGGATDTIQLPGLFNNKDQKDPFIDFEMEDIKSELAEVKEALKMRNDELEELNGKVKGYEGQLKQLQEVARGPTITMPRDNIYQEYIDSKFESLRQEIMEALEKEVADLKNSCEDIQQQYDGNSCVGIISVIKGKENDLRKEINMLRTQIPSNDSSCCKKGEGNDFDQQMKDLDKKIDRIVEAQRMLNVRIDNEIIRLSTPDLEDVFGERLEELDARMNITERNAEEHCFYVEETLRSAIAAEVDELRDLFDQKLRALEVRLGGTILELANTTDPDGMFVNPGPILPSNAGFANEQFTAEMNFLKGQTAKLSLIKSNQRDVQKMQRDVRVFRYNLNAIDKDMKNLQDGLSSCREQLLGVNSTCRKTQRGVFRKIDQMQRTFANQTAHSNENCCGEVKDRLEQLNDHILNDLSKCKEKTQGVQEGVSDVESRVSHVEKVCGKLDSVSDSLQNIKDGLNKHVSSLWNCIREMNGTIASHSTDISGLKKSVQQFHSQVSKITTDIEGVLKSQSDTSKFLPLPPRPPVQPQPGISLLPSRPRIQPPRQRIPLLPPQLRPPPRPALPGSAVVPLLPGTTGIILETGEAGPPGTVLMSGRGRLRSADGQAGQSTMPIAEGYAGAPGYPKSSPSTTDSQGPASAAVPSLVSFSAGLTQKPFSSDVGVVHFNKVLVNDGDYYNPNTGIFTSPYEGRYLITAVLAPERDEYVEAVLSVSNASVAQLHTAGYRRELLEYHKPYSGKQTCGGPGTFHLVLHLKAGDEVNVVVTGGKLAYTDSDEMYSTFSGVLLYPSISHV</sequence>
<evidence type="ECO:0000256" key="4">
    <source>
        <dbReference type="ARBA" id="ARBA00022729"/>
    </source>
</evidence>
<dbReference type="GO" id="GO:0007155">
    <property type="term" value="P:cell adhesion"/>
    <property type="evidence" value="ECO:0007669"/>
    <property type="project" value="UniProtKB-KW"/>
</dbReference>
<dbReference type="PROSITE" id="PS51041">
    <property type="entry name" value="EMI"/>
    <property type="match status" value="1"/>
</dbReference>
<name>A0A8C3DH42_CORMO</name>
<dbReference type="InterPro" id="IPR001073">
    <property type="entry name" value="C1q_dom"/>
</dbReference>
<feature type="region of interest" description="Disordered" evidence="14">
    <location>
        <begin position="673"/>
        <end position="722"/>
    </location>
</feature>
<proteinExistence type="predicted"/>
<feature type="compositionally biased region" description="Pro residues" evidence="14">
    <location>
        <begin position="710"/>
        <end position="722"/>
    </location>
</feature>
<dbReference type="FunFam" id="2.60.120.40:FF:000011">
    <property type="entry name" value="Elastin microfibril interfacer 2"/>
    <property type="match status" value="1"/>
</dbReference>
<keyword evidence="7" id="KW-0176">Collagen</keyword>
<evidence type="ECO:0000256" key="14">
    <source>
        <dbReference type="SAM" id="MobiDB-lite"/>
    </source>
</evidence>
<dbReference type="Pfam" id="PF00386">
    <property type="entry name" value="C1q"/>
    <property type="match status" value="1"/>
</dbReference>
<keyword evidence="16" id="KW-1185">Reference proteome</keyword>
<keyword evidence="2" id="KW-0964">Secreted</keyword>
<dbReference type="Pfam" id="PF07546">
    <property type="entry name" value="EMI"/>
    <property type="match status" value="1"/>
</dbReference>
<dbReference type="Proteomes" id="UP000694553">
    <property type="component" value="Unassembled WGS sequence"/>
</dbReference>
<evidence type="ECO:0000256" key="8">
    <source>
        <dbReference type="ARBA" id="ARBA00023157"/>
    </source>
</evidence>
<reference evidence="15" key="3">
    <citation type="submission" date="2025-09" db="UniProtKB">
        <authorList>
            <consortium name="Ensembl"/>
        </authorList>
    </citation>
    <scope>IDENTIFICATION</scope>
</reference>
<dbReference type="InterPro" id="IPR011489">
    <property type="entry name" value="EMI_domain"/>
</dbReference>
<organism evidence="15 16">
    <name type="scientific">Corvus moneduloides</name>
    <name type="common">New Caledonian crow</name>
    <dbReference type="NCBI Taxonomy" id="1196302"/>
    <lineage>
        <taxon>Eukaryota</taxon>
        <taxon>Metazoa</taxon>
        <taxon>Chordata</taxon>
        <taxon>Craniata</taxon>
        <taxon>Vertebrata</taxon>
        <taxon>Euteleostomi</taxon>
        <taxon>Archelosauria</taxon>
        <taxon>Archosauria</taxon>
        <taxon>Dinosauria</taxon>
        <taxon>Saurischia</taxon>
        <taxon>Theropoda</taxon>
        <taxon>Coelurosauria</taxon>
        <taxon>Aves</taxon>
        <taxon>Neognathae</taxon>
        <taxon>Neoaves</taxon>
        <taxon>Telluraves</taxon>
        <taxon>Australaves</taxon>
        <taxon>Passeriformes</taxon>
        <taxon>Corvoidea</taxon>
        <taxon>Corvidae</taxon>
        <taxon>Corvus</taxon>
    </lineage>
</organism>
<dbReference type="SMART" id="SM00110">
    <property type="entry name" value="C1Q"/>
    <property type="match status" value="1"/>
</dbReference>
<reference evidence="16" key="1">
    <citation type="submission" date="2019-10" db="EMBL/GenBank/DDBJ databases">
        <title>Corvus moneduloides (New Caledonian crow) genome, bCorMon1, primary haplotype.</title>
        <authorList>
            <person name="Rutz C."/>
            <person name="Fungtammasan C."/>
            <person name="Mountcastle J."/>
            <person name="Formenti G."/>
            <person name="Chow W."/>
            <person name="Howe K."/>
            <person name="Steele M.P."/>
            <person name="Fernandes J."/>
            <person name="Gilbert M.T.P."/>
            <person name="Fedrigo O."/>
            <person name="Jarvis E.D."/>
            <person name="Gemmell N."/>
        </authorList>
    </citation>
    <scope>NUCLEOTIDE SEQUENCE [LARGE SCALE GENOMIC DNA]</scope>
</reference>
<reference evidence="15" key="2">
    <citation type="submission" date="2025-08" db="UniProtKB">
        <authorList>
            <consortium name="Ensembl"/>
        </authorList>
    </citation>
    <scope>IDENTIFICATION</scope>
</reference>
<protein>
    <recommendedName>
        <fullName evidence="11">EMILIN-2</fullName>
    </recommendedName>
    <alternativeName>
        <fullName evidence="12">Elastin microfibril interface-located protein 2</fullName>
    </alternativeName>
</protein>
<comment type="subunit">
    <text evidence="10">Homotrimer associated through a moderately stable interaction of the C-terminal globular C1q domains, allowing the nucleation of the triple helix and then a further quaternary assembly to higher-order polymers via intermolecular disulfide bonds. Interacts with EMILIN1.</text>
</comment>
<dbReference type="Gene3D" id="2.60.120.40">
    <property type="match status" value="1"/>
</dbReference>
<dbReference type="PROSITE" id="PS50871">
    <property type="entry name" value="C1Q"/>
    <property type="match status" value="1"/>
</dbReference>
<feature type="coiled-coil region" evidence="13">
    <location>
        <begin position="190"/>
        <end position="231"/>
    </location>
</feature>
<evidence type="ECO:0000256" key="6">
    <source>
        <dbReference type="ARBA" id="ARBA00023054"/>
    </source>
</evidence>
<accession>A0A8C3DH42</accession>
<keyword evidence="5" id="KW-0130">Cell adhesion</keyword>
<feature type="compositionally biased region" description="Polar residues" evidence="14">
    <location>
        <begin position="786"/>
        <end position="796"/>
    </location>
</feature>
<evidence type="ECO:0000256" key="3">
    <source>
        <dbReference type="ARBA" id="ARBA00022530"/>
    </source>
</evidence>
<evidence type="ECO:0000313" key="16">
    <source>
        <dbReference type="Proteomes" id="UP000694553"/>
    </source>
</evidence>
<feature type="compositionally biased region" description="Pro residues" evidence="14">
    <location>
        <begin position="679"/>
        <end position="688"/>
    </location>
</feature>
<dbReference type="GO" id="GO:0051240">
    <property type="term" value="P:positive regulation of multicellular organismal process"/>
    <property type="evidence" value="ECO:0007669"/>
    <property type="project" value="UniProtKB-ARBA"/>
</dbReference>
<evidence type="ECO:0000256" key="10">
    <source>
        <dbReference type="ARBA" id="ARBA00064796"/>
    </source>
</evidence>
<dbReference type="PANTHER" id="PTHR15427">
    <property type="entry name" value="EMILIN ELASTIN MICROFIBRIL INTERFACE-LOCATED PROTEIN ELASTIN MICROFIBRIL INTERFACER"/>
    <property type="match status" value="1"/>
</dbReference>